<organism evidence="2 3">
    <name type="scientific">Amycolatopsis sulphurea</name>
    <dbReference type="NCBI Taxonomy" id="76022"/>
    <lineage>
        <taxon>Bacteria</taxon>
        <taxon>Bacillati</taxon>
        <taxon>Actinomycetota</taxon>
        <taxon>Actinomycetes</taxon>
        <taxon>Pseudonocardiales</taxon>
        <taxon>Pseudonocardiaceae</taxon>
        <taxon>Amycolatopsis</taxon>
    </lineage>
</organism>
<keyword evidence="3" id="KW-1185">Reference proteome</keyword>
<feature type="compositionally biased region" description="Low complexity" evidence="1">
    <location>
        <begin position="122"/>
        <end position="132"/>
    </location>
</feature>
<feature type="compositionally biased region" description="Basic and acidic residues" evidence="1">
    <location>
        <begin position="240"/>
        <end position="260"/>
    </location>
</feature>
<evidence type="ECO:0000313" key="3">
    <source>
        <dbReference type="Proteomes" id="UP000243542"/>
    </source>
</evidence>
<feature type="compositionally biased region" description="Basic and acidic residues" evidence="1">
    <location>
        <begin position="309"/>
        <end position="322"/>
    </location>
</feature>
<evidence type="ECO:0000313" key="2">
    <source>
        <dbReference type="EMBL" id="PFG50572.1"/>
    </source>
</evidence>
<reference evidence="2 3" key="1">
    <citation type="submission" date="2017-10" db="EMBL/GenBank/DDBJ databases">
        <title>Sequencing the genomes of 1000 actinobacteria strains.</title>
        <authorList>
            <person name="Klenk H.-P."/>
        </authorList>
    </citation>
    <scope>NUCLEOTIDE SEQUENCE [LARGE SCALE GENOMIC DNA]</scope>
    <source>
        <strain evidence="2 3">DSM 46092</strain>
    </source>
</reference>
<accession>A0A2A9FJ21</accession>
<feature type="region of interest" description="Disordered" evidence="1">
    <location>
        <begin position="157"/>
        <end position="322"/>
    </location>
</feature>
<dbReference type="EMBL" id="PDJK01000002">
    <property type="protein sequence ID" value="PFG50572.1"/>
    <property type="molecule type" value="Genomic_DNA"/>
</dbReference>
<feature type="compositionally biased region" description="Basic and acidic residues" evidence="1">
    <location>
        <begin position="161"/>
        <end position="174"/>
    </location>
</feature>
<feature type="compositionally biased region" description="Basic residues" evidence="1">
    <location>
        <begin position="277"/>
        <end position="291"/>
    </location>
</feature>
<proteinExistence type="predicted"/>
<protein>
    <submittedName>
        <fullName evidence="2">Uncharacterized protein</fullName>
    </submittedName>
</protein>
<evidence type="ECO:0000256" key="1">
    <source>
        <dbReference type="SAM" id="MobiDB-lite"/>
    </source>
</evidence>
<comment type="caution">
    <text evidence="2">The sequence shown here is derived from an EMBL/GenBank/DDBJ whole genome shotgun (WGS) entry which is preliminary data.</text>
</comment>
<feature type="region of interest" description="Disordered" evidence="1">
    <location>
        <begin position="1"/>
        <end position="33"/>
    </location>
</feature>
<sequence length="322" mass="37198">MEHPAADRPTQSPAASFRAGQRQTAPGRTAEPQAVFCRVRQRRVAAGKTVERLAEEDWAARPRAVHWAGRRRAVWVPTVECRAERPAASRAMQPRAALRRAGQRREAQCQMAERPAAEDRAAQPQAVQPQAALRTGRRRALQAQTVAYRATEGWAGYRPRSGREEADPRRRVPDRSPAARRGSRAGREPGPVGRQRVPQHRDSRTLPRATTSTVDNMGRCTVCRRERTEHHRGYKAHRRERTDPRRESREHRERTDPRRESRAHRRGHTDPHQDYRTHHRGRTERRCRAHIQARTEPQGHQVRTRRNPHSPDRTERHLARTA</sequence>
<feature type="region of interest" description="Disordered" evidence="1">
    <location>
        <begin position="84"/>
        <end position="139"/>
    </location>
</feature>
<dbReference type="AlphaFoldDB" id="A0A2A9FJ21"/>
<gene>
    <name evidence="2" type="ORF">ATK36_5813</name>
</gene>
<dbReference type="Proteomes" id="UP000243542">
    <property type="component" value="Unassembled WGS sequence"/>
</dbReference>
<name>A0A2A9FJ21_9PSEU</name>